<keyword evidence="2 6" id="KW-0732">Signal</keyword>
<dbReference type="SUPFAM" id="SSF53850">
    <property type="entry name" value="Periplasmic binding protein-like II"/>
    <property type="match status" value="1"/>
</dbReference>
<dbReference type="OrthoDB" id="9787283at2"/>
<gene>
    <name evidence="7" type="primary">lipO</name>
    <name evidence="7" type="ORF">Mcate_01167</name>
</gene>
<evidence type="ECO:0000313" key="8">
    <source>
        <dbReference type="Proteomes" id="UP000266089"/>
    </source>
</evidence>
<keyword evidence="1" id="KW-1003">Cell membrane</keyword>
<evidence type="ECO:0000256" key="3">
    <source>
        <dbReference type="ARBA" id="ARBA00023136"/>
    </source>
</evidence>
<dbReference type="PANTHER" id="PTHR43649:SF33">
    <property type="entry name" value="POLYGALACTURONAN_RHAMNOGALACTURONAN-BINDING PROTEIN YTCQ"/>
    <property type="match status" value="1"/>
</dbReference>
<evidence type="ECO:0000256" key="4">
    <source>
        <dbReference type="ARBA" id="ARBA00023139"/>
    </source>
</evidence>
<evidence type="ECO:0000256" key="6">
    <source>
        <dbReference type="SAM" id="SignalP"/>
    </source>
</evidence>
<evidence type="ECO:0000256" key="1">
    <source>
        <dbReference type="ARBA" id="ARBA00022475"/>
    </source>
</evidence>
<evidence type="ECO:0000313" key="7">
    <source>
        <dbReference type="EMBL" id="RIH77788.1"/>
    </source>
</evidence>
<keyword evidence="4" id="KW-0564">Palmitate</keyword>
<dbReference type="EMBL" id="QWKX01000022">
    <property type="protein sequence ID" value="RIH77788.1"/>
    <property type="molecule type" value="Genomic_DNA"/>
</dbReference>
<dbReference type="Proteomes" id="UP000266089">
    <property type="component" value="Unassembled WGS sequence"/>
</dbReference>
<evidence type="ECO:0000256" key="2">
    <source>
        <dbReference type="ARBA" id="ARBA00022729"/>
    </source>
</evidence>
<keyword evidence="5 7" id="KW-0449">Lipoprotein</keyword>
<organism evidence="7 8">
    <name type="scientific">Meiothermus taiwanensis</name>
    <dbReference type="NCBI Taxonomy" id="172827"/>
    <lineage>
        <taxon>Bacteria</taxon>
        <taxon>Thermotogati</taxon>
        <taxon>Deinococcota</taxon>
        <taxon>Deinococci</taxon>
        <taxon>Thermales</taxon>
        <taxon>Thermaceae</taxon>
        <taxon>Meiothermus</taxon>
    </lineage>
</organism>
<dbReference type="Pfam" id="PF01547">
    <property type="entry name" value="SBP_bac_1"/>
    <property type="match status" value="1"/>
</dbReference>
<dbReference type="Gene3D" id="3.40.190.10">
    <property type="entry name" value="Periplasmic binding protein-like II"/>
    <property type="match status" value="2"/>
</dbReference>
<comment type="caution">
    <text evidence="7">The sequence shown here is derived from an EMBL/GenBank/DDBJ whole genome shotgun (WGS) entry which is preliminary data.</text>
</comment>
<reference evidence="7 8" key="1">
    <citation type="submission" date="2018-08" db="EMBL/GenBank/DDBJ databases">
        <title>Meiothermus cateniformans JCM 15151 genome sequencing project.</title>
        <authorList>
            <person name="Da Costa M.S."/>
            <person name="Albuquerque L."/>
            <person name="Raposo P."/>
            <person name="Froufe H.J.C."/>
            <person name="Barroso C.S."/>
            <person name="Egas C."/>
        </authorList>
    </citation>
    <scope>NUCLEOTIDE SEQUENCE [LARGE SCALE GENOMIC DNA]</scope>
    <source>
        <strain evidence="7 8">JCM 15151</strain>
    </source>
</reference>
<evidence type="ECO:0000256" key="5">
    <source>
        <dbReference type="ARBA" id="ARBA00023288"/>
    </source>
</evidence>
<dbReference type="InterPro" id="IPR006059">
    <property type="entry name" value="SBP"/>
</dbReference>
<feature type="signal peptide" evidence="6">
    <location>
        <begin position="1"/>
        <end position="24"/>
    </location>
</feature>
<dbReference type="AlphaFoldDB" id="A0A399E1Y0"/>
<sequence length="514" mass="57352">MKIGSRVLCSLLLCGSLAAPGALAQANLTELSVALYAANPEAPAPPANWEVYRLLREKLGINLRFTMLPTGADGDNRLGALAAANDLPDLFEVRSLALFDRLVQQGQLAPVNSLLPQMPKRTAERYSDARRNLLVTTNGQIYGLQEPVTLSRQYAIWVRKDWLDKLGLKAPTTLEEFFEVAKAFTERDPDGNGRNDTYGFAGVIDFDTAGILPGLGLGNHFQWVYGAYGVAGTWNYNPRAFAANLRDPNFRRATEYIRRLVEARVIDPDWATMRRADLRTRWQQGRYGMFFESVGGLQAGLQNFHANNPGAELLMLPPPRGPEGKSTMGTYSSAGWLFAVSKRAMDAGKGPAIARFLEWAHSGEGYFLLGWGRYNVDYTLPNNVPTINTQIPISVRGSYTQMRWLAFNGNPLEMRGRYPEINVGGRRYVMHQLMAQAQRQGNWIDRTGDLVVKAASNQADIERYVSENLVQFALGQRPINDTTWGQFLSGLRNVRFEQYEEAAAKALRESGYLK</sequence>
<feature type="chain" id="PRO_5017471291" evidence="6">
    <location>
        <begin position="25"/>
        <end position="514"/>
    </location>
</feature>
<proteinExistence type="predicted"/>
<dbReference type="RefSeq" id="WP_027888507.1">
    <property type="nucleotide sequence ID" value="NZ_JBHSXZ010000022.1"/>
</dbReference>
<name>A0A399E1Y0_9DEIN</name>
<protein>
    <submittedName>
        <fullName evidence="7">Lipoprotein LipO</fullName>
    </submittedName>
</protein>
<dbReference type="InterPro" id="IPR050490">
    <property type="entry name" value="Bact_solute-bd_prot1"/>
</dbReference>
<keyword evidence="3" id="KW-0472">Membrane</keyword>
<dbReference type="PANTHER" id="PTHR43649">
    <property type="entry name" value="ARABINOSE-BINDING PROTEIN-RELATED"/>
    <property type="match status" value="1"/>
</dbReference>
<accession>A0A399E1Y0</accession>